<comment type="similarity">
    <text evidence="2 12">Belongs to the ATG12 family.</text>
</comment>
<evidence type="ECO:0000256" key="4">
    <source>
        <dbReference type="ARBA" id="ARBA00015875"/>
    </source>
</evidence>
<dbReference type="EMBL" id="KB644415">
    <property type="protein sequence ID" value="EPS33787.1"/>
    <property type="molecule type" value="Genomic_DNA"/>
</dbReference>
<dbReference type="PANTHER" id="PTHR13385:SF0">
    <property type="entry name" value="UBIQUITIN-LIKE PROTEIN ATG12"/>
    <property type="match status" value="1"/>
</dbReference>
<comment type="subcellular location">
    <subcellularLocation>
        <location evidence="1 12">Preautophagosomal structure membrane</location>
        <topology evidence="1 12">Peripheral membrane protein</topology>
    </subcellularLocation>
</comment>
<evidence type="ECO:0000256" key="13">
    <source>
        <dbReference type="SAM" id="MobiDB-lite"/>
    </source>
</evidence>
<protein>
    <recommendedName>
        <fullName evidence="4 12">Ubiquitin-like protein ATG12</fullName>
    </recommendedName>
</protein>
<feature type="compositionally biased region" description="Low complexity" evidence="13">
    <location>
        <begin position="1"/>
        <end position="17"/>
    </location>
</feature>
<dbReference type="GO" id="GO:0061723">
    <property type="term" value="P:glycophagy"/>
    <property type="evidence" value="ECO:0007669"/>
    <property type="project" value="TreeGrafter"/>
</dbReference>
<dbReference type="InterPro" id="IPR029071">
    <property type="entry name" value="Ubiquitin-like_domsf"/>
</dbReference>
<dbReference type="FunFam" id="3.10.20.90:FF:000148">
    <property type="entry name" value="Ubiquitin-like protein ATG12"/>
    <property type="match status" value="1"/>
</dbReference>
<dbReference type="GO" id="GO:0034045">
    <property type="term" value="C:phagophore assembly site membrane"/>
    <property type="evidence" value="ECO:0007669"/>
    <property type="project" value="UniProtKB-SubCell"/>
</dbReference>
<dbReference type="GO" id="GO:0000045">
    <property type="term" value="P:autophagosome assembly"/>
    <property type="evidence" value="ECO:0007669"/>
    <property type="project" value="InterPro"/>
</dbReference>
<evidence type="ECO:0000256" key="7">
    <source>
        <dbReference type="ARBA" id="ARBA00022786"/>
    </source>
</evidence>
<dbReference type="InterPro" id="IPR007242">
    <property type="entry name" value="Atg12"/>
</dbReference>
<evidence type="ECO:0000256" key="12">
    <source>
        <dbReference type="RuleBase" id="RU361201"/>
    </source>
</evidence>
<evidence type="ECO:0000256" key="9">
    <source>
        <dbReference type="ARBA" id="ARBA00023006"/>
    </source>
</evidence>
<feature type="region of interest" description="Disordered" evidence="13">
    <location>
        <begin position="1"/>
        <end position="56"/>
    </location>
</feature>
<keyword evidence="9 12" id="KW-0072">Autophagy</keyword>
<keyword evidence="5 12" id="KW-0813">Transport</keyword>
<dbReference type="STRING" id="933388.S8BFC0"/>
<evidence type="ECO:0000256" key="2">
    <source>
        <dbReference type="ARBA" id="ARBA00007778"/>
    </source>
</evidence>
<keyword evidence="7 12" id="KW-0833">Ubl conjugation pathway</keyword>
<dbReference type="PhylomeDB" id="S8BFC0"/>
<dbReference type="Proteomes" id="UP000019376">
    <property type="component" value="Unassembled WGS sequence"/>
</dbReference>
<dbReference type="SUPFAM" id="SSF54236">
    <property type="entry name" value="Ubiquitin-like"/>
    <property type="match status" value="1"/>
</dbReference>
<evidence type="ECO:0000256" key="10">
    <source>
        <dbReference type="ARBA" id="ARBA00023136"/>
    </source>
</evidence>
<dbReference type="GO" id="GO:0034727">
    <property type="term" value="P:piecemeal microautophagy of the nucleus"/>
    <property type="evidence" value="ECO:0007669"/>
    <property type="project" value="TreeGrafter"/>
</dbReference>
<sequence length="175" mass="18726">MDSSSSPSHESPVYQSSQPATSTLSHRPAPDRPPASSGSASPQIGDVPIPDDAQGADLPMNMTASVMLTGLPRDAHQALADVEVIDAGKVTVRFQPLPSAPILKNRVFKISASQKFETVVKFLRKKLDCKDTDSVFCYVNSVFAPGLDEGVGGLWRCFKTDDQLIVAYSMTPAFG</sequence>
<evidence type="ECO:0000256" key="8">
    <source>
        <dbReference type="ARBA" id="ARBA00022927"/>
    </source>
</evidence>
<keyword evidence="15" id="KW-1185">Reference proteome</keyword>
<organism evidence="14 15">
    <name type="scientific">Penicillium oxalicum (strain 114-2 / CGMCC 5302)</name>
    <name type="common">Penicillium decumbens</name>
    <dbReference type="NCBI Taxonomy" id="933388"/>
    <lineage>
        <taxon>Eukaryota</taxon>
        <taxon>Fungi</taxon>
        <taxon>Dikarya</taxon>
        <taxon>Ascomycota</taxon>
        <taxon>Pezizomycotina</taxon>
        <taxon>Eurotiomycetes</taxon>
        <taxon>Eurotiomycetidae</taxon>
        <taxon>Eurotiales</taxon>
        <taxon>Aspergillaceae</taxon>
        <taxon>Penicillium</taxon>
    </lineage>
</organism>
<dbReference type="GO" id="GO:0097352">
    <property type="term" value="P:autophagosome maturation"/>
    <property type="evidence" value="ECO:0007669"/>
    <property type="project" value="TreeGrafter"/>
</dbReference>
<gene>
    <name evidence="14" type="ORF">PDE_08749</name>
</gene>
<evidence type="ECO:0000313" key="15">
    <source>
        <dbReference type="Proteomes" id="UP000019376"/>
    </source>
</evidence>
<evidence type="ECO:0000256" key="11">
    <source>
        <dbReference type="ARBA" id="ARBA00025360"/>
    </source>
</evidence>
<comment type="subunit">
    <text evidence="3 12">Forms a conjugate with ATG5.</text>
</comment>
<keyword evidence="10 12" id="KW-0472">Membrane</keyword>
<dbReference type="AlphaFoldDB" id="S8BFC0"/>
<dbReference type="CDD" id="cd01612">
    <property type="entry name" value="Ubl_ATG12"/>
    <property type="match status" value="1"/>
</dbReference>
<name>S8BFC0_PENO1</name>
<dbReference type="PANTHER" id="PTHR13385">
    <property type="entry name" value="AUTOPHAGY PROTEIN 12"/>
    <property type="match status" value="1"/>
</dbReference>
<evidence type="ECO:0000256" key="6">
    <source>
        <dbReference type="ARBA" id="ARBA00022499"/>
    </source>
</evidence>
<dbReference type="HOGENOM" id="CLU_106795_1_2_1"/>
<dbReference type="OrthoDB" id="10003551at2759"/>
<keyword evidence="6 12" id="KW-1017">Isopeptide bond</keyword>
<proteinExistence type="inferred from homology"/>
<keyword evidence="8 12" id="KW-0653">Protein transport</keyword>
<dbReference type="Pfam" id="PF04110">
    <property type="entry name" value="APG12"/>
    <property type="match status" value="1"/>
</dbReference>
<evidence type="ECO:0000313" key="14">
    <source>
        <dbReference type="EMBL" id="EPS33787.1"/>
    </source>
</evidence>
<dbReference type="GO" id="GO:0034274">
    <property type="term" value="C:Atg12-Atg5-Atg16 complex"/>
    <property type="evidence" value="ECO:0007669"/>
    <property type="project" value="TreeGrafter"/>
</dbReference>
<dbReference type="eggNOG" id="KOG3439">
    <property type="taxonomic scope" value="Eukaryota"/>
</dbReference>
<evidence type="ECO:0000256" key="3">
    <source>
        <dbReference type="ARBA" id="ARBA00011288"/>
    </source>
</evidence>
<evidence type="ECO:0000256" key="5">
    <source>
        <dbReference type="ARBA" id="ARBA00022448"/>
    </source>
</evidence>
<dbReference type="GO" id="GO:0019776">
    <property type="term" value="F:Atg8-family ligase activity"/>
    <property type="evidence" value="ECO:0007669"/>
    <property type="project" value="TreeGrafter"/>
</dbReference>
<comment type="function">
    <text evidence="11">Ubiquitin-like protein involved in cytoplasm to vacuole transport (Cvt), autophagy vesicles formation, mitophagy, and nucleophagy. Conjugation with ATG5 through a ubiquitin-like conjugating system involving also ATG7 as an E1-like activating enzyme and ATG10 as an E2-like conjugating enzyme, is essential for its function. The ATG12-ATG5 conjugate functions as an E3-like enzyme which is required for lipidation of ATG8 and ATG8 association to the vesicle membranes.</text>
</comment>
<evidence type="ECO:0000256" key="1">
    <source>
        <dbReference type="ARBA" id="ARBA00004623"/>
    </source>
</evidence>
<dbReference type="GO" id="GO:0015031">
    <property type="term" value="P:protein transport"/>
    <property type="evidence" value="ECO:0007669"/>
    <property type="project" value="UniProtKB-KW"/>
</dbReference>
<dbReference type="Gene3D" id="3.10.20.90">
    <property type="entry name" value="Phosphatidylinositol 3-kinase Catalytic Subunit, Chain A, domain 1"/>
    <property type="match status" value="1"/>
</dbReference>
<dbReference type="GO" id="GO:0000422">
    <property type="term" value="P:autophagy of mitochondrion"/>
    <property type="evidence" value="ECO:0007669"/>
    <property type="project" value="TreeGrafter"/>
</dbReference>
<accession>S8BFC0</accession>
<reference evidence="14 15" key="1">
    <citation type="journal article" date="2013" name="PLoS ONE">
        <title>Genomic and secretomic analyses reveal unique features of the lignocellulolytic enzyme system of Penicillium decumbens.</title>
        <authorList>
            <person name="Liu G."/>
            <person name="Zhang L."/>
            <person name="Wei X."/>
            <person name="Zou G."/>
            <person name="Qin Y."/>
            <person name="Ma L."/>
            <person name="Li J."/>
            <person name="Zheng H."/>
            <person name="Wang S."/>
            <person name="Wang C."/>
            <person name="Xun L."/>
            <person name="Zhao G.-P."/>
            <person name="Zhou Z."/>
            <person name="Qu Y."/>
        </authorList>
    </citation>
    <scope>NUCLEOTIDE SEQUENCE [LARGE SCALE GENOMIC DNA]</scope>
    <source>
        <strain evidence="15">114-2 / CGMCC 5302</strain>
    </source>
</reference>
<dbReference type="GO" id="GO:0000421">
    <property type="term" value="C:autophagosome membrane"/>
    <property type="evidence" value="ECO:0007669"/>
    <property type="project" value="TreeGrafter"/>
</dbReference>